<dbReference type="EMBL" id="OAOP01000003">
    <property type="protein sequence ID" value="SNX69869.1"/>
    <property type="molecule type" value="Genomic_DNA"/>
</dbReference>
<evidence type="ECO:0000313" key="2">
    <source>
        <dbReference type="EMBL" id="SNX69869.1"/>
    </source>
</evidence>
<organism evidence="2 3">
    <name type="scientific">Bacillus oleivorans</name>
    <dbReference type="NCBI Taxonomy" id="1448271"/>
    <lineage>
        <taxon>Bacteria</taxon>
        <taxon>Bacillati</taxon>
        <taxon>Bacillota</taxon>
        <taxon>Bacilli</taxon>
        <taxon>Bacillales</taxon>
        <taxon>Bacillaceae</taxon>
        <taxon>Bacillus</taxon>
    </lineage>
</organism>
<dbReference type="AlphaFoldDB" id="A0A285CQN3"/>
<accession>A0A285CQN3</accession>
<dbReference type="Proteomes" id="UP000219546">
    <property type="component" value="Unassembled WGS sequence"/>
</dbReference>
<reference evidence="2 3" key="1">
    <citation type="submission" date="2017-08" db="EMBL/GenBank/DDBJ databases">
        <authorList>
            <person name="de Groot N.N."/>
        </authorList>
    </citation>
    <scope>NUCLEOTIDE SEQUENCE [LARGE SCALE GENOMIC DNA]</scope>
    <source>
        <strain evidence="2 3">JC228</strain>
    </source>
</reference>
<protein>
    <recommendedName>
        <fullName evidence="4">Phr family secreted Rap phosphatase inhibitor</fullName>
    </recommendedName>
</protein>
<keyword evidence="3" id="KW-1185">Reference proteome</keyword>
<feature type="chain" id="PRO_5039728820" description="Phr family secreted Rap phosphatase inhibitor" evidence="1">
    <location>
        <begin position="23"/>
        <end position="45"/>
    </location>
</feature>
<gene>
    <name evidence="2" type="ORF">SAMN05877753_103273</name>
</gene>
<evidence type="ECO:0008006" key="4">
    <source>
        <dbReference type="Google" id="ProtNLM"/>
    </source>
</evidence>
<evidence type="ECO:0000256" key="1">
    <source>
        <dbReference type="SAM" id="SignalP"/>
    </source>
</evidence>
<name>A0A285CQN3_9BACI</name>
<keyword evidence="1" id="KW-0732">Signal</keyword>
<proteinExistence type="predicted"/>
<feature type="signal peptide" evidence="1">
    <location>
        <begin position="1"/>
        <end position="22"/>
    </location>
</feature>
<sequence length="45" mass="4677">MSMKKWFAGFALAVALITIAFAGGQVFADQADHPDPTGLPVTATL</sequence>
<evidence type="ECO:0000313" key="3">
    <source>
        <dbReference type="Proteomes" id="UP000219546"/>
    </source>
</evidence>